<keyword evidence="3" id="KW-1185">Reference proteome</keyword>
<dbReference type="RefSeq" id="WP_101648430.1">
    <property type="nucleotide sequence ID" value="NZ_PGVE01000052.1"/>
</dbReference>
<protein>
    <recommendedName>
        <fullName evidence="4">DUF1453 domain-containing protein</fullName>
    </recommendedName>
</protein>
<evidence type="ECO:0000313" key="2">
    <source>
        <dbReference type="EMBL" id="PLS03683.1"/>
    </source>
</evidence>
<dbReference type="Proteomes" id="UP000234950">
    <property type="component" value="Unassembled WGS sequence"/>
</dbReference>
<dbReference type="AlphaFoldDB" id="A0A2N5HDY4"/>
<proteinExistence type="predicted"/>
<evidence type="ECO:0000313" key="3">
    <source>
        <dbReference type="Proteomes" id="UP000234950"/>
    </source>
</evidence>
<evidence type="ECO:0000256" key="1">
    <source>
        <dbReference type="SAM" id="Phobius"/>
    </source>
</evidence>
<dbReference type="Pfam" id="PF07301">
    <property type="entry name" value="DUF1453"/>
    <property type="match status" value="1"/>
</dbReference>
<name>A0A2N5HDY4_9BACI</name>
<keyword evidence="1" id="KW-1133">Transmembrane helix</keyword>
<reference evidence="2 3" key="1">
    <citation type="submission" date="2017-11" db="EMBL/GenBank/DDBJ databases">
        <title>Comparitive Functional Genomics of Dry Heat Resistant strains isolated from the Viking Spacecraft.</title>
        <authorList>
            <person name="Seuylemezian A."/>
            <person name="Cooper K."/>
            <person name="Vaishampayan P."/>
        </authorList>
    </citation>
    <scope>NUCLEOTIDE SEQUENCE [LARGE SCALE GENOMIC DNA]</scope>
    <source>
        <strain evidence="2 3">V32-6</strain>
    </source>
</reference>
<dbReference type="EMBL" id="PGVE01000052">
    <property type="protein sequence ID" value="PLS03683.1"/>
    <property type="molecule type" value="Genomic_DNA"/>
</dbReference>
<sequence length="184" mass="20993">MTQHLYTIVIIIALVLFGIYRRVRRNIGWQELNTRKLVIRTFIFSIIGLAFLAGGLSHPISLISDIGGIIVGILLAYYGAALTTFEKREKNFFYRPNIWIGSTVTFLFLARLIFRFYRMYVSGILTSGVSQKQTNGPQNFSAAVGNSWTAGLLLIMFAYYIFYYLILLKKKKQLIKSENITIGN</sequence>
<gene>
    <name evidence="2" type="ORF">CVD27_13505</name>
</gene>
<feature type="transmembrane region" description="Helical" evidence="1">
    <location>
        <begin position="97"/>
        <end position="117"/>
    </location>
</feature>
<keyword evidence="1" id="KW-0812">Transmembrane</keyword>
<accession>A0A2N5HDY4</accession>
<feature type="transmembrane region" description="Helical" evidence="1">
    <location>
        <begin position="62"/>
        <end position="85"/>
    </location>
</feature>
<comment type="caution">
    <text evidence="2">The sequence shown here is derived from an EMBL/GenBank/DDBJ whole genome shotgun (WGS) entry which is preliminary data.</text>
</comment>
<feature type="transmembrane region" description="Helical" evidence="1">
    <location>
        <begin position="37"/>
        <end position="56"/>
    </location>
</feature>
<feature type="transmembrane region" description="Helical" evidence="1">
    <location>
        <begin position="148"/>
        <end position="167"/>
    </location>
</feature>
<evidence type="ECO:0008006" key="4">
    <source>
        <dbReference type="Google" id="ProtNLM"/>
    </source>
</evidence>
<dbReference type="InterPro" id="IPR058247">
    <property type="entry name" value="DUF1453"/>
</dbReference>
<keyword evidence="1" id="KW-0472">Membrane</keyword>
<organism evidence="2 3">
    <name type="scientific">Neobacillus cucumis</name>
    <dbReference type="NCBI Taxonomy" id="1740721"/>
    <lineage>
        <taxon>Bacteria</taxon>
        <taxon>Bacillati</taxon>
        <taxon>Bacillota</taxon>
        <taxon>Bacilli</taxon>
        <taxon>Bacillales</taxon>
        <taxon>Bacillaceae</taxon>
        <taxon>Neobacillus</taxon>
    </lineage>
</organism>
<feature type="transmembrane region" description="Helical" evidence="1">
    <location>
        <begin position="6"/>
        <end position="23"/>
    </location>
</feature>